<dbReference type="Proteomes" id="UP001145114">
    <property type="component" value="Unassembled WGS sequence"/>
</dbReference>
<organism evidence="1 2">
    <name type="scientific">Spiromyces aspiralis</name>
    <dbReference type="NCBI Taxonomy" id="68401"/>
    <lineage>
        <taxon>Eukaryota</taxon>
        <taxon>Fungi</taxon>
        <taxon>Fungi incertae sedis</taxon>
        <taxon>Zoopagomycota</taxon>
        <taxon>Kickxellomycotina</taxon>
        <taxon>Kickxellomycetes</taxon>
        <taxon>Kickxellales</taxon>
        <taxon>Kickxellaceae</taxon>
        <taxon>Spiromyces</taxon>
    </lineage>
</organism>
<reference evidence="1" key="1">
    <citation type="submission" date="2022-06" db="EMBL/GenBank/DDBJ databases">
        <title>Phylogenomic reconstructions and comparative analyses of Kickxellomycotina fungi.</title>
        <authorList>
            <person name="Reynolds N.K."/>
            <person name="Stajich J.E."/>
            <person name="Barry K."/>
            <person name="Grigoriev I.V."/>
            <person name="Crous P."/>
            <person name="Smith M.E."/>
        </authorList>
    </citation>
    <scope>NUCLEOTIDE SEQUENCE</scope>
    <source>
        <strain evidence="1">RSA 2271</strain>
    </source>
</reference>
<feature type="non-terminal residue" evidence="1">
    <location>
        <position position="204"/>
    </location>
</feature>
<evidence type="ECO:0000313" key="2">
    <source>
        <dbReference type="Proteomes" id="UP001145114"/>
    </source>
</evidence>
<name>A0ACC1HNA6_9FUNG</name>
<gene>
    <name evidence="1" type="ORF">EV182_007767</name>
</gene>
<comment type="caution">
    <text evidence="1">The sequence shown here is derived from an EMBL/GenBank/DDBJ whole genome shotgun (WGS) entry which is preliminary data.</text>
</comment>
<dbReference type="EMBL" id="JAMZIH010003727">
    <property type="protein sequence ID" value="KAJ1676643.1"/>
    <property type="molecule type" value="Genomic_DNA"/>
</dbReference>
<keyword evidence="2" id="KW-1185">Reference proteome</keyword>
<protein>
    <submittedName>
        <fullName evidence="1">Uncharacterized protein</fullName>
    </submittedName>
</protein>
<evidence type="ECO:0000313" key="1">
    <source>
        <dbReference type="EMBL" id="KAJ1676643.1"/>
    </source>
</evidence>
<sequence length="204" mass="22545">CLDKLHCAAERKGKTARCPACSREFNLTEDKAVISVTSLVHWLSHMEKARQSLDDNGINAVANQLEHLSVGRDNSSKPSDSNSEDIAEVLGDFIEEWDPLHEGELIAELQALLNETSFGRVGAGSVKTAKILELIGMIHEQHPDDKIIVFSNFTSYLDIIQSLMGVELGHIGHVRYDGSMSAKERQNVVTRFTRDSGTKVMLIS</sequence>
<accession>A0ACC1HNA6</accession>
<feature type="non-terminal residue" evidence="1">
    <location>
        <position position="1"/>
    </location>
</feature>
<proteinExistence type="predicted"/>